<comment type="similarity">
    <text evidence="3 6">Belongs to the malic enzymes family.</text>
</comment>
<dbReference type="SUPFAM" id="SSF53223">
    <property type="entry name" value="Aminoacid dehydrogenase-like, N-terminal domain"/>
    <property type="match status" value="1"/>
</dbReference>
<dbReference type="InterPro" id="IPR036291">
    <property type="entry name" value="NAD(P)-bd_dom_sf"/>
</dbReference>
<evidence type="ECO:0000313" key="11">
    <source>
        <dbReference type="Proteomes" id="UP000306985"/>
    </source>
</evidence>
<dbReference type="PANTHER" id="PTHR43237">
    <property type="entry name" value="NADP-DEPENDENT MALIC ENZYME"/>
    <property type="match status" value="1"/>
</dbReference>
<gene>
    <name evidence="10" type="ORF">FDO65_07845</name>
</gene>
<dbReference type="Proteomes" id="UP000306985">
    <property type="component" value="Unassembled WGS sequence"/>
</dbReference>
<comment type="cofactor">
    <cofactor evidence="1">
        <name>Mn(2+)</name>
        <dbReference type="ChEBI" id="CHEBI:29035"/>
    </cofactor>
</comment>
<dbReference type="EMBL" id="SZZH01000001">
    <property type="protein sequence ID" value="TKV61477.1"/>
    <property type="molecule type" value="Genomic_DNA"/>
</dbReference>
<dbReference type="PROSITE" id="PS00331">
    <property type="entry name" value="MALIC_ENZYMES"/>
    <property type="match status" value="1"/>
</dbReference>
<feature type="region of interest" description="Disordered" evidence="7">
    <location>
        <begin position="1"/>
        <end position="35"/>
    </location>
</feature>
<proteinExistence type="inferred from homology"/>
<dbReference type="InterPro" id="IPR001891">
    <property type="entry name" value="Malic_OxRdtase"/>
</dbReference>
<keyword evidence="4 6" id="KW-0479">Metal-binding</keyword>
<dbReference type="Gene3D" id="3.40.50.10380">
    <property type="entry name" value="Malic enzyme, N-terminal domain"/>
    <property type="match status" value="1"/>
</dbReference>
<reference evidence="10 11" key="1">
    <citation type="submission" date="2019-05" db="EMBL/GenBank/DDBJ databases">
        <title>Nakamurella sp. N5BH11, whole genome shotgun sequence.</title>
        <authorList>
            <person name="Tuo L."/>
        </authorList>
    </citation>
    <scope>NUCLEOTIDE SEQUENCE [LARGE SCALE GENOMIC DNA]</scope>
    <source>
        <strain evidence="10 11">N5BH11</strain>
    </source>
</reference>
<dbReference type="InterPro" id="IPR046346">
    <property type="entry name" value="Aminoacid_DH-like_N_sf"/>
</dbReference>
<dbReference type="InterPro" id="IPR051674">
    <property type="entry name" value="Malate_Decarboxylase"/>
</dbReference>
<feature type="domain" description="Malic enzyme N-terminal" evidence="9">
    <location>
        <begin position="74"/>
        <end position="207"/>
    </location>
</feature>
<evidence type="ECO:0000256" key="5">
    <source>
        <dbReference type="ARBA" id="ARBA00023002"/>
    </source>
</evidence>
<dbReference type="SMART" id="SM01274">
    <property type="entry name" value="malic"/>
    <property type="match status" value="1"/>
</dbReference>
<comment type="cofactor">
    <cofactor evidence="2">
        <name>Mg(2+)</name>
        <dbReference type="ChEBI" id="CHEBI:18420"/>
    </cofactor>
</comment>
<dbReference type="Pfam" id="PF00390">
    <property type="entry name" value="malic"/>
    <property type="match status" value="1"/>
</dbReference>
<sequence>MPAPASARASLEPTHPYLEPTHPSLEPSLTPRRPDAVPSIAEETVPGVHSADHSADHRAARAITEDEVRSAHLGGKLTVGLRAPLRNKRDLSLLYTPGVAAISSLIAEEPAAARDYTWAGRVVAVVSDGTAVLGLGDIGPKAALPVMEGKSALMKSFAGLDSVPIVLDTTDVDAIVATVTAMAPSFGAINLEDISAPRCFEVERRLTEALDIPVMHDDQHGTAVVVLAALMNAASVVGRVMVDLKVTVMGAGAAGIACAKILHAAGVRDIVVVDSRGVLHSDRADLVADPDSEKARLAAWSNPRGITGTLAEALAGADVFLGVSGGSVDPALVERMAPQPIVFALANPTPEIDPAEATRHGAAVVATGRSDHPNQINNVLAFPGIFLGALDSGAQRITEGMKVAAAGAICAAVSGRASRHRIVPDPFTPGLADLVAEAVAVAARAEGVPGTR</sequence>
<dbReference type="Pfam" id="PF03949">
    <property type="entry name" value="Malic_M"/>
    <property type="match status" value="1"/>
</dbReference>
<evidence type="ECO:0000256" key="3">
    <source>
        <dbReference type="ARBA" id="ARBA00008785"/>
    </source>
</evidence>
<evidence type="ECO:0000256" key="4">
    <source>
        <dbReference type="ARBA" id="ARBA00022723"/>
    </source>
</evidence>
<dbReference type="PANTHER" id="PTHR43237:SF4">
    <property type="entry name" value="NADP-DEPENDENT MALIC ENZYME"/>
    <property type="match status" value="1"/>
</dbReference>
<dbReference type="GO" id="GO:0046872">
    <property type="term" value="F:metal ion binding"/>
    <property type="evidence" value="ECO:0007669"/>
    <property type="project" value="UniProtKB-KW"/>
</dbReference>
<evidence type="ECO:0000313" key="10">
    <source>
        <dbReference type="EMBL" id="TKV61477.1"/>
    </source>
</evidence>
<dbReference type="OrthoDB" id="9805787at2"/>
<name>A0A4U6QLL9_9ACTN</name>
<evidence type="ECO:0000256" key="7">
    <source>
        <dbReference type="SAM" id="MobiDB-lite"/>
    </source>
</evidence>
<dbReference type="GO" id="GO:0016616">
    <property type="term" value="F:oxidoreductase activity, acting on the CH-OH group of donors, NAD or NADP as acceptor"/>
    <property type="evidence" value="ECO:0007669"/>
    <property type="project" value="InterPro"/>
</dbReference>
<dbReference type="InterPro" id="IPR015884">
    <property type="entry name" value="Malic_enzyme_CS"/>
</dbReference>
<evidence type="ECO:0000256" key="2">
    <source>
        <dbReference type="ARBA" id="ARBA00001946"/>
    </source>
</evidence>
<dbReference type="GO" id="GO:0004470">
    <property type="term" value="F:malic enzyme activity"/>
    <property type="evidence" value="ECO:0007669"/>
    <property type="project" value="InterPro"/>
</dbReference>
<protein>
    <submittedName>
        <fullName evidence="10">NADP-dependent malic enzyme</fullName>
    </submittedName>
</protein>
<evidence type="ECO:0000256" key="1">
    <source>
        <dbReference type="ARBA" id="ARBA00001936"/>
    </source>
</evidence>
<feature type="domain" description="Malic enzyme NAD-binding" evidence="8">
    <location>
        <begin position="219"/>
        <end position="444"/>
    </location>
</feature>
<dbReference type="SMART" id="SM00919">
    <property type="entry name" value="Malic_M"/>
    <property type="match status" value="1"/>
</dbReference>
<dbReference type="AlphaFoldDB" id="A0A4U6QLL9"/>
<dbReference type="Gene3D" id="3.40.50.720">
    <property type="entry name" value="NAD(P)-binding Rossmann-like Domain"/>
    <property type="match status" value="1"/>
</dbReference>
<evidence type="ECO:0000256" key="6">
    <source>
        <dbReference type="RuleBase" id="RU003427"/>
    </source>
</evidence>
<evidence type="ECO:0000259" key="8">
    <source>
        <dbReference type="SMART" id="SM00919"/>
    </source>
</evidence>
<comment type="caution">
    <text evidence="10">The sequence shown here is derived from an EMBL/GenBank/DDBJ whole genome shotgun (WGS) entry which is preliminary data.</text>
</comment>
<dbReference type="InterPro" id="IPR012301">
    <property type="entry name" value="Malic_N_dom"/>
</dbReference>
<organism evidence="10 11">
    <name type="scientific">Nakamurella flava</name>
    <dbReference type="NCBI Taxonomy" id="2576308"/>
    <lineage>
        <taxon>Bacteria</taxon>
        <taxon>Bacillati</taxon>
        <taxon>Actinomycetota</taxon>
        <taxon>Actinomycetes</taxon>
        <taxon>Nakamurellales</taxon>
        <taxon>Nakamurellaceae</taxon>
        <taxon>Nakamurella</taxon>
    </lineage>
</organism>
<accession>A0A4U6QLL9</accession>
<dbReference type="InterPro" id="IPR037062">
    <property type="entry name" value="Malic_N_dom_sf"/>
</dbReference>
<keyword evidence="5" id="KW-0560">Oxidoreductase</keyword>
<dbReference type="GO" id="GO:0051287">
    <property type="term" value="F:NAD binding"/>
    <property type="evidence" value="ECO:0007669"/>
    <property type="project" value="InterPro"/>
</dbReference>
<dbReference type="PRINTS" id="PR00072">
    <property type="entry name" value="MALOXRDTASE"/>
</dbReference>
<keyword evidence="11" id="KW-1185">Reference proteome</keyword>
<dbReference type="SUPFAM" id="SSF51735">
    <property type="entry name" value="NAD(P)-binding Rossmann-fold domains"/>
    <property type="match status" value="1"/>
</dbReference>
<evidence type="ECO:0000259" key="9">
    <source>
        <dbReference type="SMART" id="SM01274"/>
    </source>
</evidence>
<dbReference type="InterPro" id="IPR012302">
    <property type="entry name" value="Malic_NAD-bd"/>
</dbReference>